<reference evidence="1" key="1">
    <citation type="journal article" date="2003" name="Science">
        <title>Collection, Mapping, and Annotation of Over 28,000 cDNA Clones from japonica Rice.</title>
        <authorList>
            <person name="Kikuchi S."/>
            <person name="Satoh K."/>
            <person name="Nagata T."/>
            <person name="Kawagashira N."/>
            <person name="Doi K."/>
            <person name="Kishimoto N."/>
            <person name="Yazaki J."/>
            <person name="Ishikawa M."/>
            <person name="Yamada H."/>
            <person name="Ooka H."/>
            <person name="Hotta I."/>
            <person name="Kojima K."/>
            <person name="Namiki T."/>
            <person name="Ohneda E."/>
            <person name="Yahagi W."/>
            <person name="Suzuki K."/>
            <person name="Li C."/>
            <person name="Ohtsuki K."/>
            <person name="Shishiki T."/>
            <person name="Otomo Y."/>
            <person name="Murakami K."/>
            <person name="Iida Y."/>
            <person name="Sugano S."/>
            <person name="Fujimura T."/>
            <person name="Suzuki Y."/>
            <person name="Tsunoda Y."/>
            <person name="Kurosaki T."/>
            <person name="Kodama T."/>
            <person name="Masuda H."/>
            <person name="Kobayashi M."/>
            <person name="Xie Q."/>
            <person name="Lu M."/>
            <person name="Narikawa R."/>
            <person name="Sugiyama A."/>
            <person name="Mizuno K."/>
            <person name="Yokomizo S."/>
            <person name="Niikura J."/>
            <person name="Ikeda R."/>
            <person name="Ishibiki J."/>
            <person name="Kawamata M."/>
            <person name="Yoshimura A."/>
            <person name="Miura J."/>
            <person name="Kusumegi T."/>
            <person name="Oka M."/>
            <person name="Ryu R."/>
            <person name="Ueda M."/>
            <person name="Matsubara K."/>
            <person name="Kawai J."/>
            <person name="Carninci P."/>
            <person name="Adachi J."/>
            <person name="Aizawa K."/>
            <person name="Arakawa T."/>
            <person name="Fukuda S."/>
            <person name="Hara A."/>
            <person name="Hashidume W."/>
            <person name="Hayatsu N."/>
            <person name="Imotani K."/>
            <person name="Ishii Y."/>
            <person name="Itoh M."/>
            <person name="Kagawa I."/>
            <person name="Kondo S."/>
            <person name="Konno H."/>
            <person name="Miyazaki A."/>
            <person name="Osato N."/>
            <person name="Ota Y."/>
            <person name="Saito R."/>
            <person name="Sasaki D."/>
            <person name="Sato K."/>
            <person name="Shibata K."/>
            <person name="Shinagawa A."/>
            <person name="Shiraki T."/>
            <person name="Yoshino M."/>
            <person name="Hayashizaki Y."/>
        </authorList>
    </citation>
    <scope>NUCLEOTIDE SEQUENCE</scope>
</reference>
<sequence length="51" mass="6061">MLQMVFQRTEMSELVDSVLFTRASYLMDIQLLSKDLLWMQQYLISKVNCSL</sequence>
<protein>
    <submittedName>
        <fullName evidence="1">cDNA clone:002-105-G03, full insert sequence</fullName>
    </submittedName>
</protein>
<dbReference type="EMBL" id="AK064280">
    <property type="protein sequence ID" value="BAG89059.1"/>
    <property type="molecule type" value="mRNA"/>
</dbReference>
<dbReference type="AlphaFoldDB" id="B7E9L2"/>
<proteinExistence type="evidence at transcript level"/>
<name>B7E9L2_ORYSJ</name>
<organism evidence="1">
    <name type="scientific">Oryza sativa subsp. japonica</name>
    <name type="common">Rice</name>
    <dbReference type="NCBI Taxonomy" id="39947"/>
    <lineage>
        <taxon>Eukaryota</taxon>
        <taxon>Viridiplantae</taxon>
        <taxon>Streptophyta</taxon>
        <taxon>Embryophyta</taxon>
        <taxon>Tracheophyta</taxon>
        <taxon>Spermatophyta</taxon>
        <taxon>Magnoliopsida</taxon>
        <taxon>Liliopsida</taxon>
        <taxon>Poales</taxon>
        <taxon>Poaceae</taxon>
        <taxon>BOP clade</taxon>
        <taxon>Oryzoideae</taxon>
        <taxon>Oryzeae</taxon>
        <taxon>Oryzinae</taxon>
        <taxon>Oryza</taxon>
        <taxon>Oryza sativa</taxon>
    </lineage>
</organism>
<accession>B7E9L2</accession>
<evidence type="ECO:0000313" key="1">
    <source>
        <dbReference type="EMBL" id="BAG89059.1"/>
    </source>
</evidence>